<accession>A0ABQ5R6M4</accession>
<reference evidence="2" key="1">
    <citation type="submission" date="2022-12" db="EMBL/GenBank/DDBJ databases">
        <title>New Phytohabitans aurantiacus sp. RD004123 nov., an actinomycete isolated from soil.</title>
        <authorList>
            <person name="Triningsih D.W."/>
            <person name="Harunari E."/>
            <person name="Igarashi Y."/>
        </authorList>
    </citation>
    <scope>NUCLEOTIDE SEQUENCE</scope>
    <source>
        <strain evidence="2">RD004123</strain>
    </source>
</reference>
<dbReference type="Proteomes" id="UP001144280">
    <property type="component" value="Unassembled WGS sequence"/>
</dbReference>
<dbReference type="EMBL" id="BSDI01000047">
    <property type="protein sequence ID" value="GLI01625.1"/>
    <property type="molecule type" value="Genomic_DNA"/>
</dbReference>
<dbReference type="InterPro" id="IPR036866">
    <property type="entry name" value="RibonucZ/Hydroxyglut_hydro"/>
</dbReference>
<comment type="caution">
    <text evidence="2">The sequence shown here is derived from an EMBL/GenBank/DDBJ whole genome shotgun (WGS) entry which is preliminary data.</text>
</comment>
<sequence>MSADLPICVTCGVQYGAQDFDAEVCRICADERQYVGWDGQRWTTLGALRADDHRGVVREETPGVWGIGSEPKIGIGQRALLVPGEGGNVLWDCVPYLDDSTVAEVHRLGGIAAIAVSHPHFYGSMIEWSEAFGGVPVYVHAADRQWVCRDGNVVFWEGDTLRILPGRTLINCGVHFAGGTVLHWADGVDGHGALCSGDIFQVVMDRRWVSFMHSYPNLIPEHPETIRRAVDLVRPFAFETIYGAWWGRVVAQDAKESLTRSAARYYRHIGHTP</sequence>
<dbReference type="RefSeq" id="WP_281902793.1">
    <property type="nucleotide sequence ID" value="NZ_BSDI01000047.1"/>
</dbReference>
<organism evidence="2 3">
    <name type="scientific">Phytohabitans aurantiacus</name>
    <dbReference type="NCBI Taxonomy" id="3016789"/>
    <lineage>
        <taxon>Bacteria</taxon>
        <taxon>Bacillati</taxon>
        <taxon>Actinomycetota</taxon>
        <taxon>Actinomycetes</taxon>
        <taxon>Micromonosporales</taxon>
        <taxon>Micromonosporaceae</taxon>
    </lineage>
</organism>
<evidence type="ECO:0000259" key="1">
    <source>
        <dbReference type="SMART" id="SM00849"/>
    </source>
</evidence>
<feature type="domain" description="Metallo-beta-lactamase" evidence="1">
    <location>
        <begin position="76"/>
        <end position="245"/>
    </location>
</feature>
<gene>
    <name evidence="2" type="ORF">Pa4123_69010</name>
</gene>
<dbReference type="PANTHER" id="PTHR36839:SF1">
    <property type="entry name" value="METALLO-BETA-LACTAMASE FAMILY PROTEIN (AFU_ORTHOLOGUE AFUA_5G12770)"/>
    <property type="match status" value="1"/>
</dbReference>
<dbReference type="PANTHER" id="PTHR36839">
    <property type="entry name" value="METALLO-BETA-LACTAMASE FAMILY PROTEIN (AFU_ORTHOLOGUE AFUA_5G12770)"/>
    <property type="match status" value="1"/>
</dbReference>
<dbReference type="SMART" id="SM00849">
    <property type="entry name" value="Lactamase_B"/>
    <property type="match status" value="1"/>
</dbReference>
<protein>
    <recommendedName>
        <fullName evidence="1">Metallo-beta-lactamase domain-containing protein</fullName>
    </recommendedName>
</protein>
<name>A0ABQ5R6M4_9ACTN</name>
<dbReference type="InterPro" id="IPR001279">
    <property type="entry name" value="Metallo-B-lactamas"/>
</dbReference>
<proteinExistence type="predicted"/>
<dbReference type="SUPFAM" id="SSF56281">
    <property type="entry name" value="Metallo-hydrolase/oxidoreductase"/>
    <property type="match status" value="1"/>
</dbReference>
<evidence type="ECO:0000313" key="2">
    <source>
        <dbReference type="EMBL" id="GLI01625.1"/>
    </source>
</evidence>
<evidence type="ECO:0000313" key="3">
    <source>
        <dbReference type="Proteomes" id="UP001144280"/>
    </source>
</evidence>
<dbReference type="Gene3D" id="3.60.15.10">
    <property type="entry name" value="Ribonuclease Z/Hydroxyacylglutathione hydrolase-like"/>
    <property type="match status" value="1"/>
</dbReference>
<keyword evidence="3" id="KW-1185">Reference proteome</keyword>